<proteinExistence type="predicted"/>
<dbReference type="RefSeq" id="XP_056024300.1">
    <property type="nucleotide sequence ID" value="XM_056178010.1"/>
</dbReference>
<gene>
    <name evidence="1" type="ORF">T069G_10800</name>
</gene>
<accession>A0A9W9B449</accession>
<dbReference type="GeneID" id="80872698"/>
<dbReference type="EMBL" id="JAOPEN010000007">
    <property type="protein sequence ID" value="KAJ4855242.1"/>
    <property type="molecule type" value="Genomic_DNA"/>
</dbReference>
<organism evidence="1 2">
    <name type="scientific">Trichoderma breve</name>
    <dbReference type="NCBI Taxonomy" id="2034170"/>
    <lineage>
        <taxon>Eukaryota</taxon>
        <taxon>Fungi</taxon>
        <taxon>Dikarya</taxon>
        <taxon>Ascomycota</taxon>
        <taxon>Pezizomycotina</taxon>
        <taxon>Sordariomycetes</taxon>
        <taxon>Hypocreomycetidae</taxon>
        <taxon>Hypocreales</taxon>
        <taxon>Hypocreaceae</taxon>
        <taxon>Trichoderma</taxon>
    </lineage>
</organism>
<name>A0A9W9B449_9HYPO</name>
<dbReference type="Proteomes" id="UP001140511">
    <property type="component" value="Unassembled WGS sequence"/>
</dbReference>
<sequence>MADEMKEDAMEPDYEKFEELMAFWKTMAHEMHVSWHETLEAASALPEGKRSLSEIQRLVTKALDSESFDLRFLDQKLPEEVSKWPTLIKKEDVEQNMPMAFGRLLGMKEPETPMRNVWDNYYTPLASTREMGSIWETVTSILRMLFMGERSWGYEFLEDAVKIQFRKFKAYLKQKYQPWNQEWAIQFPELLEAYPTNERRAALDQEFYD</sequence>
<comment type="caution">
    <text evidence="1">The sequence shown here is derived from an EMBL/GenBank/DDBJ whole genome shotgun (WGS) entry which is preliminary data.</text>
</comment>
<evidence type="ECO:0000313" key="1">
    <source>
        <dbReference type="EMBL" id="KAJ4855242.1"/>
    </source>
</evidence>
<dbReference type="AlphaFoldDB" id="A0A9W9B449"/>
<protein>
    <submittedName>
        <fullName evidence="1">Uncharacterized protein</fullName>
    </submittedName>
</protein>
<keyword evidence="2" id="KW-1185">Reference proteome</keyword>
<reference evidence="1" key="1">
    <citation type="submission" date="2022-09" db="EMBL/GenBank/DDBJ databases">
        <title>Chromosome-level assembly of Trichoderma breve T069, a fungus used in development of biopesticide product.</title>
        <authorList>
            <person name="Lin R."/>
            <person name="Liu T."/>
        </authorList>
    </citation>
    <scope>NUCLEOTIDE SEQUENCE</scope>
    <source>
        <strain evidence="1">T069</strain>
    </source>
</reference>
<evidence type="ECO:0000313" key="2">
    <source>
        <dbReference type="Proteomes" id="UP001140511"/>
    </source>
</evidence>